<protein>
    <submittedName>
        <fullName evidence="6">S8_pro-domain domain-containing protein</fullName>
    </submittedName>
</protein>
<evidence type="ECO:0000256" key="2">
    <source>
        <dbReference type="ARBA" id="ARBA00022801"/>
    </source>
</evidence>
<dbReference type="Proteomes" id="UP000075903">
    <property type="component" value="Unassembled WGS sequence"/>
</dbReference>
<evidence type="ECO:0000256" key="4">
    <source>
        <dbReference type="ARBA" id="ARBA00023157"/>
    </source>
</evidence>
<dbReference type="GO" id="GO:0000139">
    <property type="term" value="C:Golgi membrane"/>
    <property type="evidence" value="ECO:0007669"/>
    <property type="project" value="TreeGrafter"/>
</dbReference>
<dbReference type="STRING" id="30066.A0A182UR37"/>
<keyword evidence="1" id="KW-0645">Protease</keyword>
<dbReference type="GO" id="GO:0016485">
    <property type="term" value="P:protein processing"/>
    <property type="evidence" value="ECO:0007669"/>
    <property type="project" value="TreeGrafter"/>
</dbReference>
<evidence type="ECO:0000259" key="5">
    <source>
        <dbReference type="Pfam" id="PF16470"/>
    </source>
</evidence>
<accession>A0A182UR37</accession>
<keyword evidence="3" id="KW-0720">Serine protease</keyword>
<sequence>MPCYATNNTLFGDGNTPATPKSYLPSGGGLSGSPRRAAKGGEYIFLQFCHCLCPCNVLGLNNEMRWKKVPNPPPYSLCLCASNERAVTAPGSHEEGTSSTFFIRREEEAAPANEIIGRLAEWRKTVHTGRIGPLKGYYLFHHNHVRKRSVDRSEAHHNALNTEPEVRWVQQQHEKPRFKRDYSTFDQDFVRFPGFRSLVSGTRMAYRDTSTHNIFPDPLFKEQWYLQSVKM</sequence>
<dbReference type="EnsemblMetazoa" id="AMEM002175-RA">
    <property type="protein sequence ID" value="AMEM002175-PA"/>
    <property type="gene ID" value="AMEM002175"/>
</dbReference>
<dbReference type="PANTHER" id="PTHR42884">
    <property type="entry name" value="PROPROTEIN CONVERTASE SUBTILISIN/KEXIN-RELATED"/>
    <property type="match status" value="1"/>
</dbReference>
<dbReference type="GO" id="GO:0004252">
    <property type="term" value="F:serine-type endopeptidase activity"/>
    <property type="evidence" value="ECO:0007669"/>
    <property type="project" value="TreeGrafter"/>
</dbReference>
<keyword evidence="7" id="KW-1185">Reference proteome</keyword>
<dbReference type="GO" id="GO:0005802">
    <property type="term" value="C:trans-Golgi network"/>
    <property type="evidence" value="ECO:0007669"/>
    <property type="project" value="TreeGrafter"/>
</dbReference>
<dbReference type="VEuPathDB" id="VectorBase:AMEM21_009080"/>
<feature type="domain" description="Peptidase S8 pro-domain" evidence="5">
    <location>
        <begin position="119"/>
        <end position="180"/>
    </location>
</feature>
<dbReference type="PANTHER" id="PTHR42884:SF23">
    <property type="entry name" value="FURIN-LIKE PROTEASE 2"/>
    <property type="match status" value="1"/>
</dbReference>
<reference evidence="6" key="1">
    <citation type="submission" date="2020-05" db="UniProtKB">
        <authorList>
            <consortium name="EnsemblMetazoa"/>
        </authorList>
    </citation>
    <scope>IDENTIFICATION</scope>
    <source>
        <strain evidence="6">MAF</strain>
    </source>
</reference>
<evidence type="ECO:0000313" key="7">
    <source>
        <dbReference type="Proteomes" id="UP000075903"/>
    </source>
</evidence>
<keyword evidence="4" id="KW-1015">Disulfide bond</keyword>
<dbReference type="SUPFAM" id="SSF54897">
    <property type="entry name" value="Protease propeptides/inhibitors"/>
    <property type="match status" value="1"/>
</dbReference>
<dbReference type="AlphaFoldDB" id="A0A182UR37"/>
<name>A0A182UR37_ANOME</name>
<keyword evidence="2" id="KW-0378">Hydrolase</keyword>
<dbReference type="Gene3D" id="3.30.70.850">
    <property type="entry name" value="Peptidase S8, pro-domain"/>
    <property type="match status" value="1"/>
</dbReference>
<evidence type="ECO:0000256" key="3">
    <source>
        <dbReference type="ARBA" id="ARBA00022825"/>
    </source>
</evidence>
<dbReference type="InterPro" id="IPR032815">
    <property type="entry name" value="S8_pro-domain"/>
</dbReference>
<evidence type="ECO:0000313" key="6">
    <source>
        <dbReference type="EnsemblMetazoa" id="AMEM002175-PA"/>
    </source>
</evidence>
<dbReference type="VEuPathDB" id="VectorBase:AMEM002175"/>
<organism evidence="6 7">
    <name type="scientific">Anopheles merus</name>
    <name type="common">Mosquito</name>
    <dbReference type="NCBI Taxonomy" id="30066"/>
    <lineage>
        <taxon>Eukaryota</taxon>
        <taxon>Metazoa</taxon>
        <taxon>Ecdysozoa</taxon>
        <taxon>Arthropoda</taxon>
        <taxon>Hexapoda</taxon>
        <taxon>Insecta</taxon>
        <taxon>Pterygota</taxon>
        <taxon>Neoptera</taxon>
        <taxon>Endopterygota</taxon>
        <taxon>Diptera</taxon>
        <taxon>Nematocera</taxon>
        <taxon>Culicoidea</taxon>
        <taxon>Culicidae</taxon>
        <taxon>Anophelinae</taxon>
        <taxon>Anopheles</taxon>
    </lineage>
</organism>
<dbReference type="InterPro" id="IPR038466">
    <property type="entry name" value="S8_pro-domain_sf"/>
</dbReference>
<dbReference type="Pfam" id="PF16470">
    <property type="entry name" value="S8_pro-domain"/>
    <property type="match status" value="1"/>
</dbReference>
<evidence type="ECO:0000256" key="1">
    <source>
        <dbReference type="ARBA" id="ARBA00022670"/>
    </source>
</evidence>
<proteinExistence type="predicted"/>